<dbReference type="PANTHER" id="PTHR39757:SF5">
    <property type="entry name" value="OS02G0190600 PROTEIN"/>
    <property type="match status" value="1"/>
</dbReference>
<evidence type="ECO:0000313" key="2">
    <source>
        <dbReference type="Proteomes" id="UP000198850"/>
    </source>
</evidence>
<evidence type="ECO:0000313" key="1">
    <source>
        <dbReference type="EMBL" id="SEA42864.1"/>
    </source>
</evidence>
<dbReference type="Proteomes" id="UP000198850">
    <property type="component" value="Unassembled WGS sequence"/>
</dbReference>
<dbReference type="STRING" id="425514.SAMN05443550_103200"/>
<name>A0A1H4B4B4_9SPHI</name>
<dbReference type="EMBL" id="FNRA01000003">
    <property type="protein sequence ID" value="SEA42864.1"/>
    <property type="molecule type" value="Genomic_DNA"/>
</dbReference>
<proteinExistence type="predicted"/>
<dbReference type="PANTHER" id="PTHR39757">
    <property type="match status" value="1"/>
</dbReference>
<dbReference type="RefSeq" id="WP_090555844.1">
    <property type="nucleotide sequence ID" value="NZ_FNRA01000003.1"/>
</dbReference>
<gene>
    <name evidence="1" type="ORF">SAMN05443550_103200</name>
</gene>
<dbReference type="InterPro" id="IPR036188">
    <property type="entry name" value="FAD/NAD-bd_sf"/>
</dbReference>
<dbReference type="AlphaFoldDB" id="A0A1H4B4B4"/>
<organism evidence="1 2">
    <name type="scientific">Pedobacter hartonius</name>
    <dbReference type="NCBI Taxonomy" id="425514"/>
    <lineage>
        <taxon>Bacteria</taxon>
        <taxon>Pseudomonadati</taxon>
        <taxon>Bacteroidota</taxon>
        <taxon>Sphingobacteriia</taxon>
        <taxon>Sphingobacteriales</taxon>
        <taxon>Sphingobacteriaceae</taxon>
        <taxon>Pedobacter</taxon>
    </lineage>
</organism>
<keyword evidence="2" id="KW-1185">Reference proteome</keyword>
<dbReference type="OrthoDB" id="24355at2"/>
<dbReference type="SUPFAM" id="SSF51905">
    <property type="entry name" value="FAD/NAD(P)-binding domain"/>
    <property type="match status" value="1"/>
</dbReference>
<reference evidence="1 2" key="1">
    <citation type="submission" date="2016-10" db="EMBL/GenBank/DDBJ databases">
        <authorList>
            <person name="de Groot N.N."/>
        </authorList>
    </citation>
    <scope>NUCLEOTIDE SEQUENCE [LARGE SCALE GENOMIC DNA]</scope>
    <source>
        <strain evidence="1 2">DSM 19033</strain>
    </source>
</reference>
<protein>
    <submittedName>
        <fullName evidence="1">Lycopene beta-cyclase</fullName>
    </submittedName>
</protein>
<sequence>MAVHIKCDILICGGGLAGLSLLYRAMKSGVWAGKQIIVIDRSDKSENDRTWSFWKKEESCFEELIRHQWKNLYFFANDGTRISLDSGGYTYNSIKSIDFYTDVLSYLREFSTISFVRTEVLTVVSFGNECTLTTPEHTYTSSYVFNSVYHKPAINANEQYFLQHFKGVRIKTGAVIPPLQDAWLMDFRTSQENGATFFYTLPMAADELFLEYTLFSKSILPMEEYDRQIGTYINEVLGIAHYEILEDEYGVIPMTDHLFKRFDGNIIHIGTAGGDTRASTGYTFTNTQKTIGKIIQSFKTDGHPFFSSETIGMKQQLYDATLLHVLAQGEYAGHQLFSDLFKKAPAHLIFAFLDAETSILQDLSIMKSLKVMPFLQSFAVAVANRLKNAV</sequence>
<dbReference type="Pfam" id="PF05834">
    <property type="entry name" value="Lycopene_cycl"/>
    <property type="match status" value="1"/>
</dbReference>
<accession>A0A1H4B4B4</accession>